<dbReference type="AlphaFoldDB" id="Q8CKT3"/>
<sequence>MVAHRHGVSGVEGSNPFMPTKYLNKTNPFGLVLSFVECGCGVKLVGMSKSAGMRHSIISMPG</sequence>
<gene>
    <name evidence="1" type="ordered locus">y2925</name>
</gene>
<dbReference type="Proteomes" id="UP000002490">
    <property type="component" value="Chromosome"/>
</dbReference>
<protein>
    <submittedName>
        <fullName evidence="1">Uncharacterized protein</fullName>
    </submittedName>
</protein>
<evidence type="ECO:0000313" key="2">
    <source>
        <dbReference type="Proteomes" id="UP000002490"/>
    </source>
</evidence>
<accession>Q8CKT3</accession>
<dbReference type="EMBL" id="AE009952">
    <property type="protein sequence ID" value="AAM86476.1"/>
    <property type="molecule type" value="Genomic_DNA"/>
</dbReference>
<reference evidence="1 2" key="1">
    <citation type="journal article" date="2002" name="J. Bacteriol.">
        <title>Genome sequence of Yersinia pestis KIM.</title>
        <authorList>
            <person name="Deng W."/>
            <person name="Burland V."/>
            <person name="Plunkett G.III."/>
            <person name="Boutin A."/>
            <person name="Mayhew G.F."/>
            <person name="Liss P."/>
            <person name="Perna N.T."/>
            <person name="Rose D.J."/>
            <person name="Mau B."/>
            <person name="Zhou S."/>
            <person name="Schwartz D.C."/>
            <person name="Fetherston J.D."/>
            <person name="Lindler L.E."/>
            <person name="Brubaker R.R."/>
            <person name="Plana G.V."/>
            <person name="Straley S.C."/>
            <person name="McDonough K.A."/>
            <person name="Nilles M.L."/>
            <person name="Matson J.S."/>
            <person name="Blattner F.R."/>
            <person name="Perry R.D."/>
        </authorList>
    </citation>
    <scope>NUCLEOTIDE SEQUENCE [LARGE SCALE GENOMIC DNA]</scope>
    <source>
        <strain evidence="2">KIM10+ / Biovar Mediaevalis</strain>
    </source>
</reference>
<dbReference type="KEGG" id="ypk:y2925"/>
<name>Q8CKT3_YERPE</name>
<evidence type="ECO:0000313" key="1">
    <source>
        <dbReference type="EMBL" id="AAM86476.1"/>
    </source>
</evidence>
<proteinExistence type="predicted"/>
<dbReference type="DNASU" id="1147872"/>
<dbReference type="HOGENOM" id="CLU_2903437_0_0_6"/>
<organism evidence="1 2">
    <name type="scientific">Yersinia pestis</name>
    <dbReference type="NCBI Taxonomy" id="632"/>
    <lineage>
        <taxon>Bacteria</taxon>
        <taxon>Pseudomonadati</taxon>
        <taxon>Pseudomonadota</taxon>
        <taxon>Gammaproteobacteria</taxon>
        <taxon>Enterobacterales</taxon>
        <taxon>Yersiniaceae</taxon>
        <taxon>Yersinia</taxon>
    </lineage>
</organism>